<evidence type="ECO:0000313" key="2">
    <source>
        <dbReference type="EMBL" id="CRH06606.1"/>
    </source>
</evidence>
<reference evidence="2" key="1">
    <citation type="submission" date="2015-04" db="EMBL/GenBank/DDBJ databases">
        <authorList>
            <person name="Syromyatnikov M.Y."/>
            <person name="Popov V.N."/>
        </authorList>
    </citation>
    <scope>NUCLEOTIDE SEQUENCE</scope>
    <source>
        <strain evidence="2">MO-1</strain>
    </source>
</reference>
<proteinExistence type="predicted"/>
<feature type="compositionally biased region" description="Basic and acidic residues" evidence="1">
    <location>
        <begin position="55"/>
        <end position="72"/>
    </location>
</feature>
<dbReference type="AlphaFoldDB" id="A0A1S7LLH3"/>
<organism evidence="2">
    <name type="scientific">Magnetococcus massalia (strain MO-1)</name>
    <dbReference type="NCBI Taxonomy" id="451514"/>
    <lineage>
        <taxon>Bacteria</taxon>
        <taxon>Pseudomonadati</taxon>
        <taxon>Pseudomonadota</taxon>
        <taxon>Magnetococcia</taxon>
        <taxon>Magnetococcales</taxon>
        <taxon>Magnetococcaceae</taxon>
        <taxon>Magnetococcus</taxon>
    </lineage>
</organism>
<gene>
    <name evidence="2" type="ORF">MAGMO_2447</name>
</gene>
<accession>A0A1S7LLH3</accession>
<name>A0A1S7LLH3_MAGMO</name>
<sequence length="72" mass="8194">MSNAIHPDLLTVDERLDEIAEILANGVLRLIEKRNTYTSLNKQHKPLDSASEQSVHGEQETHLKQGDKHHDQ</sequence>
<feature type="region of interest" description="Disordered" evidence="1">
    <location>
        <begin position="38"/>
        <end position="72"/>
    </location>
</feature>
<protein>
    <submittedName>
        <fullName evidence="2">Uncharacterized protein</fullName>
    </submittedName>
</protein>
<evidence type="ECO:0000256" key="1">
    <source>
        <dbReference type="SAM" id="MobiDB-lite"/>
    </source>
</evidence>
<dbReference type="EMBL" id="LO017727">
    <property type="protein sequence ID" value="CRH06606.1"/>
    <property type="molecule type" value="Genomic_DNA"/>
</dbReference>